<dbReference type="OrthoDB" id="3909689at2759"/>
<reference evidence="1 3" key="1">
    <citation type="journal article" date="2020" name="Stud. Mycol.">
        <title>101 Dothideomycetes genomes: a test case for predicting lifestyles and emergence of pathogens.</title>
        <authorList>
            <person name="Haridas S."/>
            <person name="Albert R."/>
            <person name="Binder M."/>
            <person name="Bloem J."/>
            <person name="Labutti K."/>
            <person name="Salamov A."/>
            <person name="Andreopoulos B."/>
            <person name="Baker S."/>
            <person name="Barry K."/>
            <person name="Bills G."/>
            <person name="Bluhm B."/>
            <person name="Cannon C."/>
            <person name="Castanera R."/>
            <person name="Culley D."/>
            <person name="Daum C."/>
            <person name="Ezra D."/>
            <person name="Gonzalez J."/>
            <person name="Henrissat B."/>
            <person name="Kuo A."/>
            <person name="Liang C."/>
            <person name="Lipzen A."/>
            <person name="Lutzoni F."/>
            <person name="Magnuson J."/>
            <person name="Mondo S."/>
            <person name="Nolan M."/>
            <person name="Ohm R."/>
            <person name="Pangilinan J."/>
            <person name="Park H.-J."/>
            <person name="Ramirez L."/>
            <person name="Alfaro M."/>
            <person name="Sun H."/>
            <person name="Tritt A."/>
            <person name="Yoshinaga Y."/>
            <person name="Zwiers L.-H."/>
            <person name="Turgeon B."/>
            <person name="Goodwin S."/>
            <person name="Spatafora J."/>
            <person name="Crous P."/>
            <person name="Grigoriev I."/>
        </authorList>
    </citation>
    <scope>NUCLEOTIDE SEQUENCE</scope>
    <source>
        <strain evidence="1 3">CBS 304.34</strain>
    </source>
</reference>
<accession>A0A6A6Z761</accession>
<gene>
    <name evidence="1 3" type="ORF">BDZ99DRAFT_456672</name>
</gene>
<keyword evidence="2" id="KW-1185">Reference proteome</keyword>
<evidence type="ECO:0008006" key="4">
    <source>
        <dbReference type="Google" id="ProtNLM"/>
    </source>
</evidence>
<dbReference type="EMBL" id="MU003692">
    <property type="protein sequence ID" value="KAF2816870.1"/>
    <property type="molecule type" value="Genomic_DNA"/>
</dbReference>
<evidence type="ECO:0000313" key="2">
    <source>
        <dbReference type="Proteomes" id="UP000504636"/>
    </source>
</evidence>
<sequence length="81" mass="9289">MPVPATFEAMRQSLQAESGISRYIVYNENTQSLTREEFMARNKPPIPCGVCDSAFVDWYERVGHRRDKHGIFEDPNALPNC</sequence>
<evidence type="ECO:0000313" key="3">
    <source>
        <dbReference type="RefSeq" id="XP_033583834.1"/>
    </source>
</evidence>
<dbReference type="AlphaFoldDB" id="A0A6A6Z761"/>
<dbReference type="RefSeq" id="XP_033583834.1">
    <property type="nucleotide sequence ID" value="XM_033718508.1"/>
</dbReference>
<dbReference type="GeneID" id="54459401"/>
<dbReference type="Proteomes" id="UP000504636">
    <property type="component" value="Unplaced"/>
</dbReference>
<name>A0A6A6Z761_9PEZI</name>
<protein>
    <recommendedName>
        <fullName evidence="4">C2H2-type domain-containing protein</fullName>
    </recommendedName>
</protein>
<proteinExistence type="predicted"/>
<reference evidence="3" key="2">
    <citation type="submission" date="2020-04" db="EMBL/GenBank/DDBJ databases">
        <authorList>
            <consortium name="NCBI Genome Project"/>
        </authorList>
    </citation>
    <scope>NUCLEOTIDE SEQUENCE</scope>
    <source>
        <strain evidence="3">CBS 304.34</strain>
    </source>
</reference>
<organism evidence="1">
    <name type="scientific">Mytilinidion resinicola</name>
    <dbReference type="NCBI Taxonomy" id="574789"/>
    <lineage>
        <taxon>Eukaryota</taxon>
        <taxon>Fungi</taxon>
        <taxon>Dikarya</taxon>
        <taxon>Ascomycota</taxon>
        <taxon>Pezizomycotina</taxon>
        <taxon>Dothideomycetes</taxon>
        <taxon>Pleosporomycetidae</taxon>
        <taxon>Mytilinidiales</taxon>
        <taxon>Mytilinidiaceae</taxon>
        <taxon>Mytilinidion</taxon>
    </lineage>
</organism>
<reference evidence="3" key="3">
    <citation type="submission" date="2025-04" db="UniProtKB">
        <authorList>
            <consortium name="RefSeq"/>
        </authorList>
    </citation>
    <scope>IDENTIFICATION</scope>
    <source>
        <strain evidence="3">CBS 304.34</strain>
    </source>
</reference>
<evidence type="ECO:0000313" key="1">
    <source>
        <dbReference type="EMBL" id="KAF2816870.1"/>
    </source>
</evidence>